<evidence type="ECO:0000313" key="1">
    <source>
        <dbReference type="EMBL" id="KYB28329.1"/>
    </source>
</evidence>
<reference evidence="1 2" key="2">
    <citation type="journal article" date="2010" name="Nucleic Acids Res.">
        <title>BeetleBase in 2010: revisions to provide comprehensive genomic information for Tribolium castaneum.</title>
        <authorList>
            <person name="Kim H.S."/>
            <person name="Murphy T."/>
            <person name="Xia J."/>
            <person name="Caragea D."/>
            <person name="Park Y."/>
            <person name="Beeman R.W."/>
            <person name="Lorenzen M.D."/>
            <person name="Butcher S."/>
            <person name="Manak J.R."/>
            <person name="Brown S.J."/>
        </authorList>
    </citation>
    <scope>GENOME REANNOTATION</scope>
    <source>
        <strain evidence="1 2">Georgia GA2</strain>
    </source>
</reference>
<dbReference type="Proteomes" id="UP000007266">
    <property type="component" value="Linkage group 3"/>
</dbReference>
<gene>
    <name evidence="1" type="primary">AUGUSTUS-3.0.2_34631</name>
    <name evidence="1" type="ORF">TcasGA2_TC034631</name>
</gene>
<dbReference type="InParanoid" id="A0A139WK22"/>
<organism evidence="1 2">
    <name type="scientific">Tribolium castaneum</name>
    <name type="common">Red flour beetle</name>
    <dbReference type="NCBI Taxonomy" id="7070"/>
    <lineage>
        <taxon>Eukaryota</taxon>
        <taxon>Metazoa</taxon>
        <taxon>Ecdysozoa</taxon>
        <taxon>Arthropoda</taxon>
        <taxon>Hexapoda</taxon>
        <taxon>Insecta</taxon>
        <taxon>Pterygota</taxon>
        <taxon>Neoptera</taxon>
        <taxon>Endopterygota</taxon>
        <taxon>Coleoptera</taxon>
        <taxon>Polyphaga</taxon>
        <taxon>Cucujiformia</taxon>
        <taxon>Tenebrionidae</taxon>
        <taxon>Tenebrionidae incertae sedis</taxon>
        <taxon>Tribolium</taxon>
    </lineage>
</organism>
<keyword evidence="2" id="KW-1185">Reference proteome</keyword>
<proteinExistence type="predicted"/>
<dbReference type="AlphaFoldDB" id="A0A139WK22"/>
<evidence type="ECO:0000313" key="2">
    <source>
        <dbReference type="Proteomes" id="UP000007266"/>
    </source>
</evidence>
<protein>
    <submittedName>
        <fullName evidence="1">Uncharacterized protein</fullName>
    </submittedName>
</protein>
<sequence length="67" mass="7431">MEWRSWRCAACPSFVQLEVLTKTDAGVDGRGEKRLYTHDLHATGRSSGLNLSILPMSCEVGSESGFW</sequence>
<name>A0A139WK22_TRICA</name>
<dbReference type="EMBL" id="KQ971330">
    <property type="protein sequence ID" value="KYB28329.1"/>
    <property type="molecule type" value="Genomic_DNA"/>
</dbReference>
<reference evidence="1 2" key="1">
    <citation type="journal article" date="2008" name="Nature">
        <title>The genome of the model beetle and pest Tribolium castaneum.</title>
        <authorList>
            <consortium name="Tribolium Genome Sequencing Consortium"/>
            <person name="Richards S."/>
            <person name="Gibbs R.A."/>
            <person name="Weinstock G.M."/>
            <person name="Brown S.J."/>
            <person name="Denell R."/>
            <person name="Beeman R.W."/>
            <person name="Gibbs R."/>
            <person name="Beeman R.W."/>
            <person name="Brown S.J."/>
            <person name="Bucher G."/>
            <person name="Friedrich M."/>
            <person name="Grimmelikhuijzen C.J."/>
            <person name="Klingler M."/>
            <person name="Lorenzen M."/>
            <person name="Richards S."/>
            <person name="Roth S."/>
            <person name="Schroder R."/>
            <person name="Tautz D."/>
            <person name="Zdobnov E.M."/>
            <person name="Muzny D."/>
            <person name="Gibbs R.A."/>
            <person name="Weinstock G.M."/>
            <person name="Attaway T."/>
            <person name="Bell S."/>
            <person name="Buhay C.J."/>
            <person name="Chandrabose M.N."/>
            <person name="Chavez D."/>
            <person name="Clerk-Blankenburg K.P."/>
            <person name="Cree A."/>
            <person name="Dao M."/>
            <person name="Davis C."/>
            <person name="Chacko J."/>
            <person name="Dinh H."/>
            <person name="Dugan-Rocha S."/>
            <person name="Fowler G."/>
            <person name="Garner T.T."/>
            <person name="Garnes J."/>
            <person name="Gnirke A."/>
            <person name="Hawes A."/>
            <person name="Hernandez J."/>
            <person name="Hines S."/>
            <person name="Holder M."/>
            <person name="Hume J."/>
            <person name="Jhangiani S.N."/>
            <person name="Joshi V."/>
            <person name="Khan Z.M."/>
            <person name="Jackson L."/>
            <person name="Kovar C."/>
            <person name="Kowis A."/>
            <person name="Lee S."/>
            <person name="Lewis L.R."/>
            <person name="Margolis J."/>
            <person name="Morgan M."/>
            <person name="Nazareth L.V."/>
            <person name="Nguyen N."/>
            <person name="Okwuonu G."/>
            <person name="Parker D."/>
            <person name="Richards S."/>
            <person name="Ruiz S.J."/>
            <person name="Santibanez J."/>
            <person name="Savard J."/>
            <person name="Scherer S.E."/>
            <person name="Schneider B."/>
            <person name="Sodergren E."/>
            <person name="Tautz D."/>
            <person name="Vattahil S."/>
            <person name="Villasana D."/>
            <person name="White C.S."/>
            <person name="Wright R."/>
            <person name="Park Y."/>
            <person name="Beeman R.W."/>
            <person name="Lord J."/>
            <person name="Oppert B."/>
            <person name="Lorenzen M."/>
            <person name="Brown S."/>
            <person name="Wang L."/>
            <person name="Savard J."/>
            <person name="Tautz D."/>
            <person name="Richards S."/>
            <person name="Weinstock G."/>
            <person name="Gibbs R.A."/>
            <person name="Liu Y."/>
            <person name="Worley K."/>
            <person name="Weinstock G."/>
            <person name="Elsik C.G."/>
            <person name="Reese J.T."/>
            <person name="Elhaik E."/>
            <person name="Landan G."/>
            <person name="Graur D."/>
            <person name="Arensburger P."/>
            <person name="Atkinson P."/>
            <person name="Beeman R.W."/>
            <person name="Beidler J."/>
            <person name="Brown S.J."/>
            <person name="Demuth J.P."/>
            <person name="Drury D.W."/>
            <person name="Du Y.Z."/>
            <person name="Fujiwara H."/>
            <person name="Lorenzen M."/>
            <person name="Maselli V."/>
            <person name="Osanai M."/>
            <person name="Park Y."/>
            <person name="Robertson H.M."/>
            <person name="Tu Z."/>
            <person name="Wang J.J."/>
            <person name="Wang S."/>
            <person name="Richards S."/>
            <person name="Song H."/>
            <person name="Zhang L."/>
            <person name="Sodergren E."/>
            <person name="Werner D."/>
            <person name="Stanke M."/>
            <person name="Morgenstern B."/>
            <person name="Solovyev V."/>
            <person name="Kosarev P."/>
            <person name="Brown G."/>
            <person name="Chen H.C."/>
            <person name="Ermolaeva O."/>
            <person name="Hlavina W."/>
            <person name="Kapustin Y."/>
            <person name="Kiryutin B."/>
            <person name="Kitts P."/>
            <person name="Maglott D."/>
            <person name="Pruitt K."/>
            <person name="Sapojnikov V."/>
            <person name="Souvorov A."/>
            <person name="Mackey A.J."/>
            <person name="Waterhouse R.M."/>
            <person name="Wyder S."/>
            <person name="Zdobnov E.M."/>
            <person name="Zdobnov E.M."/>
            <person name="Wyder S."/>
            <person name="Kriventseva E.V."/>
            <person name="Kadowaki T."/>
            <person name="Bork P."/>
            <person name="Aranda M."/>
            <person name="Bao R."/>
            <person name="Beermann A."/>
            <person name="Berns N."/>
            <person name="Bolognesi R."/>
            <person name="Bonneton F."/>
            <person name="Bopp D."/>
            <person name="Brown S.J."/>
            <person name="Bucher G."/>
            <person name="Butts T."/>
            <person name="Chaumot A."/>
            <person name="Denell R.E."/>
            <person name="Ferrier D.E."/>
            <person name="Friedrich M."/>
            <person name="Gordon C.M."/>
            <person name="Jindra M."/>
            <person name="Klingler M."/>
            <person name="Lan Q."/>
            <person name="Lattorff H.M."/>
            <person name="Laudet V."/>
            <person name="von Levetsow C."/>
            <person name="Liu Z."/>
            <person name="Lutz R."/>
            <person name="Lynch J.A."/>
            <person name="da Fonseca R.N."/>
            <person name="Posnien N."/>
            <person name="Reuter R."/>
            <person name="Roth S."/>
            <person name="Savard J."/>
            <person name="Schinko J.B."/>
            <person name="Schmitt C."/>
            <person name="Schoppmeier M."/>
            <person name="Schroder R."/>
            <person name="Shippy T.D."/>
            <person name="Simonnet F."/>
            <person name="Marques-Souza H."/>
            <person name="Tautz D."/>
            <person name="Tomoyasu Y."/>
            <person name="Trauner J."/>
            <person name="Van der Zee M."/>
            <person name="Vervoort M."/>
            <person name="Wittkopp N."/>
            <person name="Wimmer E.A."/>
            <person name="Yang X."/>
            <person name="Jones A.K."/>
            <person name="Sattelle D.B."/>
            <person name="Ebert P.R."/>
            <person name="Nelson D."/>
            <person name="Scott J.G."/>
            <person name="Beeman R.W."/>
            <person name="Muthukrishnan S."/>
            <person name="Kramer K.J."/>
            <person name="Arakane Y."/>
            <person name="Beeman R.W."/>
            <person name="Zhu Q."/>
            <person name="Hogenkamp D."/>
            <person name="Dixit R."/>
            <person name="Oppert B."/>
            <person name="Jiang H."/>
            <person name="Zou Z."/>
            <person name="Marshall J."/>
            <person name="Elpidina E."/>
            <person name="Vinokurov K."/>
            <person name="Oppert C."/>
            <person name="Zou Z."/>
            <person name="Evans J."/>
            <person name="Lu Z."/>
            <person name="Zhao P."/>
            <person name="Sumathipala N."/>
            <person name="Altincicek B."/>
            <person name="Vilcinskas A."/>
            <person name="Williams M."/>
            <person name="Hultmark D."/>
            <person name="Hetru C."/>
            <person name="Jiang H."/>
            <person name="Grimmelikhuijzen C.J."/>
            <person name="Hauser F."/>
            <person name="Cazzamali G."/>
            <person name="Williamson M."/>
            <person name="Park Y."/>
            <person name="Li B."/>
            <person name="Tanaka Y."/>
            <person name="Predel R."/>
            <person name="Neupert S."/>
            <person name="Schachtner J."/>
            <person name="Verleyen P."/>
            <person name="Raible F."/>
            <person name="Bork P."/>
            <person name="Friedrich M."/>
            <person name="Walden K.K."/>
            <person name="Robertson H.M."/>
            <person name="Angeli S."/>
            <person name="Foret S."/>
            <person name="Bucher G."/>
            <person name="Schuetz S."/>
            <person name="Maleszka R."/>
            <person name="Wimmer E.A."/>
            <person name="Beeman R.W."/>
            <person name="Lorenzen M."/>
            <person name="Tomoyasu Y."/>
            <person name="Miller S.C."/>
            <person name="Grossmann D."/>
            <person name="Bucher G."/>
        </authorList>
    </citation>
    <scope>NUCLEOTIDE SEQUENCE [LARGE SCALE GENOMIC DNA]</scope>
    <source>
        <strain evidence="1 2">Georgia GA2</strain>
    </source>
</reference>
<accession>A0A139WK22</accession>